<dbReference type="AlphaFoldDB" id="A0A809RXN7"/>
<dbReference type="CDD" id="cd06664">
    <property type="entry name" value="IscU_like"/>
    <property type="match status" value="1"/>
</dbReference>
<dbReference type="GO" id="GO:0051536">
    <property type="term" value="F:iron-sulfur cluster binding"/>
    <property type="evidence" value="ECO:0007669"/>
    <property type="project" value="InterPro"/>
</dbReference>
<dbReference type="Pfam" id="PF01592">
    <property type="entry name" value="NifU_N"/>
    <property type="match status" value="1"/>
</dbReference>
<feature type="domain" description="NIF system FeS cluster assembly NifU N-terminal" evidence="1">
    <location>
        <begin position="6"/>
        <end position="93"/>
    </location>
</feature>
<dbReference type="KEGG" id="ddz:DSYM_16550"/>
<accession>A0A809RXN7</accession>
<evidence type="ECO:0000313" key="3">
    <source>
        <dbReference type="Proteomes" id="UP000662914"/>
    </source>
</evidence>
<dbReference type="SUPFAM" id="SSF82649">
    <property type="entry name" value="SufE/NifU"/>
    <property type="match status" value="1"/>
</dbReference>
<dbReference type="Gene3D" id="3.90.1010.10">
    <property type="match status" value="1"/>
</dbReference>
<dbReference type="GO" id="GO:0005506">
    <property type="term" value="F:iron ion binding"/>
    <property type="evidence" value="ECO:0007669"/>
    <property type="project" value="InterPro"/>
</dbReference>
<dbReference type="GO" id="GO:0016226">
    <property type="term" value="P:iron-sulfur cluster assembly"/>
    <property type="evidence" value="ECO:0007669"/>
    <property type="project" value="InterPro"/>
</dbReference>
<organism evidence="2 3">
    <name type="scientific">Candidatus Desulfobacillus denitrificans</name>
    <dbReference type="NCBI Taxonomy" id="2608985"/>
    <lineage>
        <taxon>Bacteria</taxon>
        <taxon>Pseudomonadati</taxon>
        <taxon>Pseudomonadota</taxon>
        <taxon>Betaproteobacteria</taxon>
        <taxon>Candidatus Desulfobacillus</taxon>
    </lineage>
</organism>
<dbReference type="Proteomes" id="UP000662914">
    <property type="component" value="Chromosome"/>
</dbReference>
<evidence type="ECO:0000259" key="1">
    <source>
        <dbReference type="Pfam" id="PF01592"/>
    </source>
</evidence>
<gene>
    <name evidence="2" type="ORF">DSYM_16550</name>
</gene>
<evidence type="ECO:0000313" key="2">
    <source>
        <dbReference type="EMBL" id="BBO20956.1"/>
    </source>
</evidence>
<dbReference type="EMBL" id="AP021857">
    <property type="protein sequence ID" value="BBO20956.1"/>
    <property type="molecule type" value="Genomic_DNA"/>
</dbReference>
<proteinExistence type="predicted"/>
<protein>
    <recommendedName>
        <fullName evidence="1">NIF system FeS cluster assembly NifU N-terminal domain-containing protein</fullName>
    </recommendedName>
</protein>
<name>A0A809RXN7_9PROT</name>
<sequence>MSADLYQQALLDLAKAAHGAGALPSPDGSALRDSPLCGDRVRMQVTLADGRVSALAHDVKGCLLCQAAASLLGLHGAGLNPEEVQALRGQVAAALAGAEPPPGWPELSLFEPVRPHRNRHGCVLLPFDALIAAIGESRRG</sequence>
<reference evidence="2" key="1">
    <citation type="journal article" name="DNA Res.">
        <title>The physiological potential of anammox bacteria as revealed by their core genome structure.</title>
        <authorList>
            <person name="Okubo T."/>
            <person name="Toyoda A."/>
            <person name="Fukuhara K."/>
            <person name="Uchiyama I."/>
            <person name="Harigaya Y."/>
            <person name="Kuroiwa M."/>
            <person name="Suzuki T."/>
            <person name="Murakami Y."/>
            <person name="Suwa Y."/>
            <person name="Takami H."/>
        </authorList>
    </citation>
    <scope>NUCLEOTIDE SEQUENCE</scope>
    <source>
        <strain evidence="2">317325-3</strain>
    </source>
</reference>
<dbReference type="InterPro" id="IPR002871">
    <property type="entry name" value="NIF_FeS_clus_asmbl_NifU_N"/>
</dbReference>